<feature type="transmembrane region" description="Helical" evidence="7">
    <location>
        <begin position="103"/>
        <end position="119"/>
    </location>
</feature>
<proteinExistence type="predicted"/>
<feature type="region of interest" description="Disordered" evidence="6">
    <location>
        <begin position="1"/>
        <end position="26"/>
    </location>
</feature>
<keyword evidence="4 7" id="KW-1133">Transmembrane helix</keyword>
<name>A0A644XQD7_9ZZZZ</name>
<feature type="transmembrane region" description="Helical" evidence="7">
    <location>
        <begin position="30"/>
        <end position="53"/>
    </location>
</feature>
<accession>A0A644XQD7</accession>
<sequence length="236" mass="25810">MKETKSGTPEKRRLLKGEQGRSPNDGLRTWSAVTHGVGAGLAVLGAALLLVRAVTLGTIWHIVAFAVYGATMIGLYTASTLYHSVRTSDKGRIALRKYDHASIYFLIAGTYTPICLVALRGPWGWSVFGVIWALALGGLVLSVKWIMAPRWLTAGIYLFMGWLALVPLVPLHKAAPGALFWLLLGGLLYTVGGISYALKWPGRGNPRFGCHEIFHVFIVLGSLAHYMLMYRVIAFL</sequence>
<evidence type="ECO:0000256" key="3">
    <source>
        <dbReference type="ARBA" id="ARBA00022692"/>
    </source>
</evidence>
<evidence type="ECO:0008006" key="9">
    <source>
        <dbReference type="Google" id="ProtNLM"/>
    </source>
</evidence>
<keyword evidence="2" id="KW-1003">Cell membrane</keyword>
<gene>
    <name evidence="8" type="ORF">SDC9_64841</name>
</gene>
<dbReference type="PANTHER" id="PTHR20855">
    <property type="entry name" value="ADIPOR/PROGESTIN RECEPTOR-RELATED"/>
    <property type="match status" value="1"/>
</dbReference>
<dbReference type="InterPro" id="IPR004254">
    <property type="entry name" value="AdipoR/HlyIII-related"/>
</dbReference>
<dbReference type="NCBIfam" id="TIGR01065">
    <property type="entry name" value="hlyIII"/>
    <property type="match status" value="1"/>
</dbReference>
<dbReference type="PANTHER" id="PTHR20855:SF3">
    <property type="entry name" value="LD03007P"/>
    <property type="match status" value="1"/>
</dbReference>
<evidence type="ECO:0000256" key="1">
    <source>
        <dbReference type="ARBA" id="ARBA00004651"/>
    </source>
</evidence>
<reference evidence="8" key="1">
    <citation type="submission" date="2019-08" db="EMBL/GenBank/DDBJ databases">
        <authorList>
            <person name="Kucharzyk K."/>
            <person name="Murdoch R.W."/>
            <person name="Higgins S."/>
            <person name="Loffler F."/>
        </authorList>
    </citation>
    <scope>NUCLEOTIDE SEQUENCE</scope>
</reference>
<evidence type="ECO:0000313" key="8">
    <source>
        <dbReference type="EMBL" id="MPM18430.1"/>
    </source>
</evidence>
<evidence type="ECO:0000256" key="5">
    <source>
        <dbReference type="ARBA" id="ARBA00023136"/>
    </source>
</evidence>
<feature type="transmembrane region" description="Helical" evidence="7">
    <location>
        <begin position="154"/>
        <end position="172"/>
    </location>
</feature>
<dbReference type="EMBL" id="VSSQ01002982">
    <property type="protein sequence ID" value="MPM18430.1"/>
    <property type="molecule type" value="Genomic_DNA"/>
</dbReference>
<evidence type="ECO:0000256" key="4">
    <source>
        <dbReference type="ARBA" id="ARBA00022989"/>
    </source>
</evidence>
<dbReference type="GO" id="GO:0005886">
    <property type="term" value="C:plasma membrane"/>
    <property type="evidence" value="ECO:0007669"/>
    <property type="project" value="UniProtKB-SubCell"/>
</dbReference>
<feature type="transmembrane region" description="Helical" evidence="7">
    <location>
        <begin position="59"/>
        <end position="82"/>
    </location>
</feature>
<dbReference type="Pfam" id="PF03006">
    <property type="entry name" value="HlyIII"/>
    <property type="match status" value="1"/>
</dbReference>
<evidence type="ECO:0000256" key="2">
    <source>
        <dbReference type="ARBA" id="ARBA00022475"/>
    </source>
</evidence>
<feature type="transmembrane region" description="Helical" evidence="7">
    <location>
        <begin position="125"/>
        <end position="147"/>
    </location>
</feature>
<dbReference type="AlphaFoldDB" id="A0A644XQD7"/>
<protein>
    <recommendedName>
        <fullName evidence="9">Hemolysin-III related</fullName>
    </recommendedName>
</protein>
<comment type="subcellular location">
    <subcellularLocation>
        <location evidence="1">Cell membrane</location>
        <topology evidence="1">Multi-pass membrane protein</topology>
    </subcellularLocation>
</comment>
<dbReference type="InterPro" id="IPR005744">
    <property type="entry name" value="Hy-lIII"/>
</dbReference>
<comment type="caution">
    <text evidence="8">The sequence shown here is derived from an EMBL/GenBank/DDBJ whole genome shotgun (WGS) entry which is preliminary data.</text>
</comment>
<evidence type="ECO:0000256" key="7">
    <source>
        <dbReference type="SAM" id="Phobius"/>
    </source>
</evidence>
<dbReference type="GO" id="GO:0140911">
    <property type="term" value="F:pore-forming activity"/>
    <property type="evidence" value="ECO:0007669"/>
    <property type="project" value="InterPro"/>
</dbReference>
<feature type="compositionally biased region" description="Basic and acidic residues" evidence="6">
    <location>
        <begin position="1"/>
        <end position="19"/>
    </location>
</feature>
<organism evidence="8">
    <name type="scientific">bioreactor metagenome</name>
    <dbReference type="NCBI Taxonomy" id="1076179"/>
    <lineage>
        <taxon>unclassified sequences</taxon>
        <taxon>metagenomes</taxon>
        <taxon>ecological metagenomes</taxon>
    </lineage>
</organism>
<keyword evidence="3 7" id="KW-0812">Transmembrane</keyword>
<feature type="transmembrane region" description="Helical" evidence="7">
    <location>
        <begin position="178"/>
        <end position="198"/>
    </location>
</feature>
<feature type="transmembrane region" description="Helical" evidence="7">
    <location>
        <begin position="210"/>
        <end position="233"/>
    </location>
</feature>
<keyword evidence="5 7" id="KW-0472">Membrane</keyword>
<evidence type="ECO:0000256" key="6">
    <source>
        <dbReference type="SAM" id="MobiDB-lite"/>
    </source>
</evidence>